<dbReference type="Pfam" id="PF00106">
    <property type="entry name" value="adh_short"/>
    <property type="match status" value="1"/>
</dbReference>
<dbReference type="OrthoDB" id="498125at2759"/>
<dbReference type="InterPro" id="IPR002347">
    <property type="entry name" value="SDR_fam"/>
</dbReference>
<dbReference type="FunFam" id="3.40.50.720:FF:000084">
    <property type="entry name" value="Short-chain dehydrogenase reductase"/>
    <property type="match status" value="1"/>
</dbReference>
<keyword evidence="2" id="KW-0521">NADP</keyword>
<sequence length="281" mass="29552">MRRTAIVTGSVNGIGRAIATRLVRDRYSVCINDIPNKAAEIEALVTELNTIPSSNVRPKVIGVPADVTSGASVEAMIRETVGKLGPLTLMVANAGIAQTKPLFSVTEEDVDDVFSVNVKGVFNCYTRAVQQMIAQGDPETVAGVRVYKILGAASIAGLRASAPLGAYSASKFAVRGLTQAFAQECAPHKITVNAYAPGLIDTLMLDGIDESLTRMSGQKKGDMKRNYTEQMVALGRSGTPEDVAGVVGGYLASPDSDYTTGQTSVVDGDISDISPLGRDPR</sequence>
<proteinExistence type="inferred from homology"/>
<evidence type="ECO:0000256" key="3">
    <source>
        <dbReference type="RuleBase" id="RU000363"/>
    </source>
</evidence>
<reference evidence="6" key="1">
    <citation type="journal article" date="2014" name="Nat. Commun.">
        <title>Genomic adaptations of the halophilic Dead Sea filamentous fungus Eurotium rubrum.</title>
        <authorList>
            <person name="Kis-Papo T."/>
            <person name="Weig A.R."/>
            <person name="Riley R."/>
            <person name="Persoh D."/>
            <person name="Salamov A."/>
            <person name="Sun H."/>
            <person name="Lipzen A."/>
            <person name="Wasser S.P."/>
            <person name="Rambold G."/>
            <person name="Grigoriev I.V."/>
            <person name="Nevo E."/>
        </authorList>
    </citation>
    <scope>NUCLEOTIDE SEQUENCE [LARGE SCALE GENOMIC DNA]</scope>
    <source>
        <strain evidence="6">CBS 135680</strain>
    </source>
</reference>
<dbReference type="GO" id="GO:0048038">
    <property type="term" value="F:quinone binding"/>
    <property type="evidence" value="ECO:0007669"/>
    <property type="project" value="TreeGrafter"/>
</dbReference>
<dbReference type="PROSITE" id="PS00061">
    <property type="entry name" value="ADH_SHORT"/>
    <property type="match status" value="1"/>
</dbReference>
<dbReference type="GO" id="GO:0044550">
    <property type="term" value="P:secondary metabolite biosynthetic process"/>
    <property type="evidence" value="ECO:0007669"/>
    <property type="project" value="UniProtKB-ARBA"/>
</dbReference>
<dbReference type="Proteomes" id="UP000019804">
    <property type="component" value="Unassembled WGS sequence"/>
</dbReference>
<dbReference type="HOGENOM" id="CLU_010194_1_0_1"/>
<dbReference type="STRING" id="1388766.A0A017SJP8"/>
<dbReference type="InterPro" id="IPR036291">
    <property type="entry name" value="NAD(P)-bd_dom_sf"/>
</dbReference>
<dbReference type="RefSeq" id="XP_040640866.1">
    <property type="nucleotide sequence ID" value="XM_040780048.1"/>
</dbReference>
<dbReference type="Gene3D" id="3.40.50.720">
    <property type="entry name" value="NAD(P)-binding Rossmann-like Domain"/>
    <property type="match status" value="1"/>
</dbReference>
<dbReference type="SUPFAM" id="SSF51735">
    <property type="entry name" value="NAD(P)-binding Rossmann-fold domains"/>
    <property type="match status" value="1"/>
</dbReference>
<dbReference type="AlphaFoldDB" id="A0A017SJP8"/>
<feature type="compositionally biased region" description="Polar residues" evidence="4">
    <location>
        <begin position="256"/>
        <end position="265"/>
    </location>
</feature>
<dbReference type="PANTHER" id="PTHR42760:SF121">
    <property type="entry name" value="3-OXOACYL-(ACYL-CARRIER-PROTEIN) REDUCTASE"/>
    <property type="match status" value="1"/>
</dbReference>
<dbReference type="PRINTS" id="PR00080">
    <property type="entry name" value="SDRFAMILY"/>
</dbReference>
<comment type="similarity">
    <text evidence="1 3">Belongs to the short-chain dehydrogenases/reductases (SDR) family.</text>
</comment>
<dbReference type="PANTHER" id="PTHR42760">
    <property type="entry name" value="SHORT-CHAIN DEHYDROGENASES/REDUCTASES FAMILY MEMBER"/>
    <property type="match status" value="1"/>
</dbReference>
<evidence type="ECO:0000313" key="6">
    <source>
        <dbReference type="Proteomes" id="UP000019804"/>
    </source>
</evidence>
<feature type="region of interest" description="Disordered" evidence="4">
    <location>
        <begin position="255"/>
        <end position="281"/>
    </location>
</feature>
<evidence type="ECO:0000256" key="4">
    <source>
        <dbReference type="SAM" id="MobiDB-lite"/>
    </source>
</evidence>
<evidence type="ECO:0000256" key="2">
    <source>
        <dbReference type="ARBA" id="ARBA00022857"/>
    </source>
</evidence>
<dbReference type="InterPro" id="IPR020904">
    <property type="entry name" value="Sc_DH/Rdtase_CS"/>
</dbReference>
<accession>A0A017SJP8</accession>
<gene>
    <name evidence="5" type="ORF">EURHEDRAFT_400935</name>
</gene>
<dbReference type="PRINTS" id="PR00081">
    <property type="entry name" value="GDHRDH"/>
</dbReference>
<keyword evidence="6" id="KW-1185">Reference proteome</keyword>
<organism evidence="5 6">
    <name type="scientific">Aspergillus ruber (strain CBS 135680)</name>
    <dbReference type="NCBI Taxonomy" id="1388766"/>
    <lineage>
        <taxon>Eukaryota</taxon>
        <taxon>Fungi</taxon>
        <taxon>Dikarya</taxon>
        <taxon>Ascomycota</taxon>
        <taxon>Pezizomycotina</taxon>
        <taxon>Eurotiomycetes</taxon>
        <taxon>Eurotiomycetidae</taxon>
        <taxon>Eurotiales</taxon>
        <taxon>Aspergillaceae</taxon>
        <taxon>Aspergillus</taxon>
        <taxon>Aspergillus subgen. Aspergillus</taxon>
    </lineage>
</organism>
<protein>
    <submittedName>
        <fullName evidence="5">Short-chain dehydrogenase</fullName>
    </submittedName>
</protein>
<name>A0A017SJP8_ASPRC</name>
<evidence type="ECO:0000256" key="1">
    <source>
        <dbReference type="ARBA" id="ARBA00006484"/>
    </source>
</evidence>
<dbReference type="GeneID" id="63695172"/>
<dbReference type="EMBL" id="KK088416">
    <property type="protein sequence ID" value="EYE97178.1"/>
    <property type="molecule type" value="Genomic_DNA"/>
</dbReference>
<dbReference type="GO" id="GO:0006633">
    <property type="term" value="P:fatty acid biosynthetic process"/>
    <property type="evidence" value="ECO:0007669"/>
    <property type="project" value="TreeGrafter"/>
</dbReference>
<dbReference type="GO" id="GO:0016616">
    <property type="term" value="F:oxidoreductase activity, acting on the CH-OH group of donors, NAD or NADP as acceptor"/>
    <property type="evidence" value="ECO:0007669"/>
    <property type="project" value="TreeGrafter"/>
</dbReference>
<evidence type="ECO:0000313" key="5">
    <source>
        <dbReference type="EMBL" id="EYE97178.1"/>
    </source>
</evidence>